<accession>A0A1A9QBG8</accession>
<dbReference type="RefSeq" id="WP_187150319.1">
    <property type="nucleotide sequence ID" value="NZ_LWUJ01000012.1"/>
</dbReference>
<reference evidence="2" key="1">
    <citation type="submission" date="2016-04" db="EMBL/GenBank/DDBJ databases">
        <authorList>
            <person name="Quiroz-Castaneda R.E."/>
            <person name="Martinez-Ocampo F."/>
        </authorList>
    </citation>
    <scope>NUCLEOTIDE SEQUENCE [LARGE SCALE GENOMIC DNA]</scope>
    <source>
        <strain evidence="2">INIFAP01</strain>
    </source>
</reference>
<dbReference type="AlphaFoldDB" id="A0A1A9QBG8"/>
<gene>
    <name evidence="1" type="ORF">A6V39_03405</name>
</gene>
<evidence type="ECO:0000313" key="2">
    <source>
        <dbReference type="Proteomes" id="UP000077623"/>
    </source>
</evidence>
<dbReference type="Proteomes" id="UP000077623">
    <property type="component" value="Unassembled WGS sequence"/>
</dbReference>
<name>A0A1A9QBG8_9MOLU</name>
<sequence length="103" mass="11710">MQITKRQGQWCVKEKEIKDIFEKINLRGLNVVGISDDGNAWKTKETTLKSDNTNAQKLSTEMRDSDTTTVANIKKACGIIVKLKTSSQDFNEKFELAKKWCVV</sequence>
<comment type="caution">
    <text evidence="1">The sequence shown here is derived from an EMBL/GenBank/DDBJ whole genome shotgun (WGS) entry which is preliminary data.</text>
</comment>
<dbReference type="EMBL" id="LWUJ01000012">
    <property type="protein sequence ID" value="OAL09932.1"/>
    <property type="molecule type" value="Genomic_DNA"/>
</dbReference>
<evidence type="ECO:0000313" key="1">
    <source>
        <dbReference type="EMBL" id="OAL09932.1"/>
    </source>
</evidence>
<keyword evidence="2" id="KW-1185">Reference proteome</keyword>
<dbReference type="STRING" id="432608.A6V39_03405"/>
<protein>
    <submittedName>
        <fullName evidence="1">Uncharacterized protein</fullName>
    </submittedName>
</protein>
<proteinExistence type="predicted"/>
<organism evidence="1 2">
    <name type="scientific">Candidatus Mycoplasma haematobovis</name>
    <dbReference type="NCBI Taxonomy" id="432608"/>
    <lineage>
        <taxon>Bacteria</taxon>
        <taxon>Bacillati</taxon>
        <taxon>Mycoplasmatota</taxon>
        <taxon>Mollicutes</taxon>
        <taxon>Mycoplasmataceae</taxon>
        <taxon>Mycoplasma</taxon>
    </lineage>
</organism>